<reference evidence="1 2" key="1">
    <citation type="journal article" date="2016" name="Nat. Commun.">
        <title>Thousands of microbial genomes shed light on interconnected biogeochemical processes in an aquifer system.</title>
        <authorList>
            <person name="Anantharaman K."/>
            <person name="Brown C.T."/>
            <person name="Hug L.A."/>
            <person name="Sharon I."/>
            <person name="Castelle C.J."/>
            <person name="Probst A.J."/>
            <person name="Thomas B.C."/>
            <person name="Singh A."/>
            <person name="Wilkins M.J."/>
            <person name="Karaoz U."/>
            <person name="Brodie E.L."/>
            <person name="Williams K.H."/>
            <person name="Hubbard S.S."/>
            <person name="Banfield J.F."/>
        </authorList>
    </citation>
    <scope>NUCLEOTIDE SEQUENCE [LARGE SCALE GENOMIC DNA]</scope>
</reference>
<dbReference type="Proteomes" id="UP000178587">
    <property type="component" value="Unassembled WGS sequence"/>
</dbReference>
<organism evidence="1 2">
    <name type="scientific">Candidatus Kaiserbacteria bacterium RIFCSPLOWO2_01_FULL_50_24</name>
    <dbReference type="NCBI Taxonomy" id="1798507"/>
    <lineage>
        <taxon>Bacteria</taxon>
        <taxon>Candidatus Kaiseribacteriota</taxon>
    </lineage>
</organism>
<evidence type="ECO:0000313" key="2">
    <source>
        <dbReference type="Proteomes" id="UP000178587"/>
    </source>
</evidence>
<gene>
    <name evidence="1" type="ORF">A3A34_00625</name>
</gene>
<protein>
    <submittedName>
        <fullName evidence="1">Uncharacterized protein</fullName>
    </submittedName>
</protein>
<dbReference type="EMBL" id="MFLU01000004">
    <property type="protein sequence ID" value="OGG76090.1"/>
    <property type="molecule type" value="Genomic_DNA"/>
</dbReference>
<proteinExistence type="predicted"/>
<accession>A0A1F6ER36</accession>
<comment type="caution">
    <text evidence="1">The sequence shown here is derived from an EMBL/GenBank/DDBJ whole genome shotgun (WGS) entry which is preliminary data.</text>
</comment>
<dbReference type="AlphaFoldDB" id="A0A1F6ER36"/>
<evidence type="ECO:0000313" key="1">
    <source>
        <dbReference type="EMBL" id="OGG76090.1"/>
    </source>
</evidence>
<sequence length="138" mass="15623">MESTSSQKMSTLTALPQRKNWVEPLRSFVLSLKEAEKVAQTKNYAEWRNFFRSLGSNPEIKDKTLSINWGELWDFTAKTKADFCLRSAAYSPRGAVNFNEVTFGALCLKMCEPFLSETDCRASRGREPNRSGAAEFPP</sequence>
<name>A0A1F6ER36_9BACT</name>